<keyword evidence="1" id="KW-0732">Signal</keyword>
<dbReference type="RefSeq" id="WP_161085543.1">
    <property type="nucleotide sequence ID" value="NZ_WWCX01000047.1"/>
</dbReference>
<feature type="signal peptide" evidence="1">
    <location>
        <begin position="1"/>
        <end position="20"/>
    </location>
</feature>
<organism evidence="2 3">
    <name type="scientific">Duganella vulcania</name>
    <dbReference type="NCBI Taxonomy" id="2692166"/>
    <lineage>
        <taxon>Bacteria</taxon>
        <taxon>Pseudomonadati</taxon>
        <taxon>Pseudomonadota</taxon>
        <taxon>Betaproteobacteria</taxon>
        <taxon>Burkholderiales</taxon>
        <taxon>Oxalobacteraceae</taxon>
        <taxon>Telluria group</taxon>
        <taxon>Duganella</taxon>
    </lineage>
</organism>
<evidence type="ECO:0000256" key="1">
    <source>
        <dbReference type="SAM" id="SignalP"/>
    </source>
</evidence>
<dbReference type="AlphaFoldDB" id="A0A845GTF5"/>
<dbReference type="Proteomes" id="UP000447355">
    <property type="component" value="Unassembled WGS sequence"/>
</dbReference>
<comment type="caution">
    <text evidence="2">The sequence shown here is derived from an EMBL/GenBank/DDBJ whole genome shotgun (WGS) entry which is preliminary data.</text>
</comment>
<evidence type="ECO:0000313" key="3">
    <source>
        <dbReference type="Proteomes" id="UP000447355"/>
    </source>
</evidence>
<name>A0A845GTF5_9BURK</name>
<sequence length="88" mass="9044">MCKIAALVLCASALNVQAYAAEPAPVAAHATSGATSASGIAKPAKPAAKKADMVSVPEPVSYKLILLGVAVLLLFARSGKRREQPWTK</sequence>
<gene>
    <name evidence="2" type="ORF">GTP90_21860</name>
</gene>
<feature type="chain" id="PRO_5032854635" description="PEP-CTERM sorting domain-containing protein" evidence="1">
    <location>
        <begin position="21"/>
        <end position="88"/>
    </location>
</feature>
<reference evidence="2" key="1">
    <citation type="submission" date="2019-12" db="EMBL/GenBank/DDBJ databases">
        <title>Novel species isolated from a subtropical stream in China.</title>
        <authorList>
            <person name="Lu H."/>
        </authorList>
    </citation>
    <scope>NUCLEOTIDE SEQUENCE [LARGE SCALE GENOMIC DNA]</scope>
    <source>
        <strain evidence="2">FT81W</strain>
    </source>
</reference>
<evidence type="ECO:0008006" key="4">
    <source>
        <dbReference type="Google" id="ProtNLM"/>
    </source>
</evidence>
<dbReference type="EMBL" id="WWCX01000047">
    <property type="protein sequence ID" value="MYM96508.1"/>
    <property type="molecule type" value="Genomic_DNA"/>
</dbReference>
<accession>A0A845GTF5</accession>
<evidence type="ECO:0000313" key="2">
    <source>
        <dbReference type="EMBL" id="MYM96508.1"/>
    </source>
</evidence>
<proteinExistence type="predicted"/>
<protein>
    <recommendedName>
        <fullName evidence="4">PEP-CTERM sorting domain-containing protein</fullName>
    </recommendedName>
</protein>